<comment type="similarity">
    <text evidence="3 9">Belongs to the FliF family.</text>
</comment>
<dbReference type="EMBL" id="JBHTGR010000001">
    <property type="protein sequence ID" value="MFC7745793.1"/>
    <property type="molecule type" value="Genomic_DNA"/>
</dbReference>
<evidence type="ECO:0000256" key="9">
    <source>
        <dbReference type="PIRNR" id="PIRNR004862"/>
    </source>
</evidence>
<dbReference type="InterPro" id="IPR006182">
    <property type="entry name" value="FliF_N_dom"/>
</dbReference>
<evidence type="ECO:0000256" key="7">
    <source>
        <dbReference type="ARBA" id="ARBA00023136"/>
    </source>
</evidence>
<keyword evidence="5 11" id="KW-0812">Transmembrane</keyword>
<evidence type="ECO:0000313" key="14">
    <source>
        <dbReference type="EMBL" id="MFC7745793.1"/>
    </source>
</evidence>
<keyword evidence="15" id="KW-1185">Reference proteome</keyword>
<dbReference type="PRINTS" id="PR01009">
    <property type="entry name" value="FLGMRINGFLIF"/>
</dbReference>
<keyword evidence="4" id="KW-1003">Cell membrane</keyword>
<dbReference type="InterPro" id="IPR000067">
    <property type="entry name" value="FlgMring_FliF"/>
</dbReference>
<dbReference type="InterPro" id="IPR043427">
    <property type="entry name" value="YscJ/FliF"/>
</dbReference>
<keyword evidence="14" id="KW-0282">Flagellum</keyword>
<keyword evidence="14" id="KW-0969">Cilium</keyword>
<gene>
    <name evidence="14" type="primary">fliF</name>
    <name evidence="14" type="ORF">ACFQU8_00875</name>
</gene>
<feature type="domain" description="Flagellar M-ring N-terminal" evidence="12">
    <location>
        <begin position="48"/>
        <end position="220"/>
    </location>
</feature>
<evidence type="ECO:0000256" key="5">
    <source>
        <dbReference type="ARBA" id="ARBA00022692"/>
    </source>
</evidence>
<feature type="compositionally biased region" description="Acidic residues" evidence="10">
    <location>
        <begin position="487"/>
        <end position="504"/>
    </location>
</feature>
<evidence type="ECO:0000256" key="1">
    <source>
        <dbReference type="ARBA" id="ARBA00004117"/>
    </source>
</evidence>
<dbReference type="InterPro" id="IPR045851">
    <property type="entry name" value="AMP-bd_C_sf"/>
</dbReference>
<dbReference type="InterPro" id="IPR013556">
    <property type="entry name" value="Flag_M-ring_C"/>
</dbReference>
<evidence type="ECO:0000256" key="8">
    <source>
        <dbReference type="ARBA" id="ARBA00023143"/>
    </source>
</evidence>
<keyword evidence="7 11" id="KW-0472">Membrane</keyword>
<dbReference type="RefSeq" id="WP_382357264.1">
    <property type="nucleotide sequence ID" value="NZ_JBHTGR010000001.1"/>
</dbReference>
<evidence type="ECO:0000256" key="4">
    <source>
        <dbReference type="ARBA" id="ARBA00022475"/>
    </source>
</evidence>
<dbReference type="PIRSF" id="PIRSF004862">
    <property type="entry name" value="FliF"/>
    <property type="match status" value="1"/>
</dbReference>
<dbReference type="PANTHER" id="PTHR30046:SF0">
    <property type="entry name" value="FLAGELLAR M-RING PROTEIN"/>
    <property type="match status" value="1"/>
</dbReference>
<dbReference type="PANTHER" id="PTHR30046">
    <property type="entry name" value="FLAGELLAR M-RING PROTEIN"/>
    <property type="match status" value="1"/>
</dbReference>
<dbReference type="Pfam" id="PF01514">
    <property type="entry name" value="YscJ_FliF"/>
    <property type="match status" value="1"/>
</dbReference>
<evidence type="ECO:0000256" key="3">
    <source>
        <dbReference type="ARBA" id="ARBA00007971"/>
    </source>
</evidence>
<dbReference type="Pfam" id="PF08345">
    <property type="entry name" value="YscJ_FliF_C"/>
    <property type="match status" value="1"/>
</dbReference>
<accession>A0ABW2UR11</accession>
<evidence type="ECO:0000256" key="11">
    <source>
        <dbReference type="SAM" id="Phobius"/>
    </source>
</evidence>
<dbReference type="NCBIfam" id="TIGR00206">
    <property type="entry name" value="fliF"/>
    <property type="match status" value="1"/>
</dbReference>
<feature type="transmembrane region" description="Helical" evidence="11">
    <location>
        <begin position="449"/>
        <end position="470"/>
    </location>
</feature>
<comment type="subcellular location">
    <subcellularLocation>
        <location evidence="1 9">Bacterial flagellum basal body</location>
    </subcellularLocation>
    <subcellularLocation>
        <location evidence="2">Cell membrane</location>
        <topology evidence="2">Multi-pass membrane protein</topology>
    </subcellularLocation>
</comment>
<name>A0ABW2UR11_9BACI</name>
<evidence type="ECO:0000259" key="13">
    <source>
        <dbReference type="Pfam" id="PF08345"/>
    </source>
</evidence>
<evidence type="ECO:0000259" key="12">
    <source>
        <dbReference type="Pfam" id="PF01514"/>
    </source>
</evidence>
<keyword evidence="8 9" id="KW-0975">Bacterial flagellum</keyword>
<evidence type="ECO:0000313" key="15">
    <source>
        <dbReference type="Proteomes" id="UP001596620"/>
    </source>
</evidence>
<evidence type="ECO:0000256" key="2">
    <source>
        <dbReference type="ARBA" id="ARBA00004651"/>
    </source>
</evidence>
<dbReference type="Proteomes" id="UP001596620">
    <property type="component" value="Unassembled WGS sequence"/>
</dbReference>
<feature type="domain" description="Flagellar M-ring C-terminal" evidence="13">
    <location>
        <begin position="257"/>
        <end position="390"/>
    </location>
</feature>
<comment type="caution">
    <text evidence="14">The sequence shown here is derived from an EMBL/GenBank/DDBJ whole genome shotgun (WGS) entry which is preliminary data.</text>
</comment>
<keyword evidence="14" id="KW-0966">Cell projection</keyword>
<evidence type="ECO:0000256" key="10">
    <source>
        <dbReference type="SAM" id="MobiDB-lite"/>
    </source>
</evidence>
<keyword evidence="6 11" id="KW-1133">Transmembrane helix</keyword>
<dbReference type="Gene3D" id="3.30.300.30">
    <property type="match status" value="1"/>
</dbReference>
<feature type="region of interest" description="Disordered" evidence="10">
    <location>
        <begin position="308"/>
        <end position="341"/>
    </location>
</feature>
<organism evidence="14 15">
    <name type="scientific">Lentibacillus kimchii</name>
    <dbReference type="NCBI Taxonomy" id="1542911"/>
    <lineage>
        <taxon>Bacteria</taxon>
        <taxon>Bacillati</taxon>
        <taxon>Bacillota</taxon>
        <taxon>Bacilli</taxon>
        <taxon>Bacillales</taxon>
        <taxon>Bacillaceae</taxon>
        <taxon>Lentibacillus</taxon>
    </lineage>
</organism>
<reference evidence="15" key="1">
    <citation type="journal article" date="2019" name="Int. J. Syst. Evol. Microbiol.">
        <title>The Global Catalogue of Microorganisms (GCM) 10K type strain sequencing project: providing services to taxonomists for standard genome sequencing and annotation.</title>
        <authorList>
            <consortium name="The Broad Institute Genomics Platform"/>
            <consortium name="The Broad Institute Genome Sequencing Center for Infectious Disease"/>
            <person name="Wu L."/>
            <person name="Ma J."/>
        </authorList>
    </citation>
    <scope>NUCLEOTIDE SEQUENCE [LARGE SCALE GENOMIC DNA]</scope>
    <source>
        <strain evidence="15">JCM 30234</strain>
    </source>
</reference>
<feature type="region of interest" description="Disordered" evidence="10">
    <location>
        <begin position="478"/>
        <end position="521"/>
    </location>
</feature>
<comment type="function">
    <text evidence="9">The M ring may be actively involved in energy transduction.</text>
</comment>
<proteinExistence type="inferred from homology"/>
<evidence type="ECO:0000256" key="6">
    <source>
        <dbReference type="ARBA" id="ARBA00022989"/>
    </source>
</evidence>
<sequence length="535" mass="59374">MKTKIIEAKDKAKSFWTERSKSQKGIFIGSIAIVLIIIIAIILLVSGSKFVPLYNDLSAQEISQIKDELDSKGVAYEVESSGTTIKVPEEKVDSLLVDLAGEGIPDSGSIDYSFFSDNASWGITDNEFDMIKLDAMQNEMANMIKGVEGIRDADVMINMPEDPVFVSESQQEASASIVINTEPGYDFKGNEISALYHLAAKAVPNLNEDNISIMNQYFEYYDQDSQLGTGKEDTYTYQQNVKKNIEKDVQQRVQQMLGTMVGRDNVIVSVTADVDFTEESRVEELVKPVDIEEMKGLPVSIKTVEETYEGEPPAGGEPGTGDGDIPNYEASEEGDNGDYEVSKKTVNNEYNRIRKEIAESPYKVRDLGIQVAVDEAKNKQDGDGNVQYLSNPEQETVSSGISSILDSVISTTIDGDYDENIDPEEKTSIVFQEFSESFDAPEPSPAIPVWMYVVGGTLLAIIIALAVMLLRNRKQKKNEETVFESTVTEETEPDVPEMESAEDSESVKRTKQLEKMAQENPEDFAKLLRSWLSDD</sequence>
<feature type="transmembrane region" description="Helical" evidence="11">
    <location>
        <begin position="25"/>
        <end position="45"/>
    </location>
</feature>
<feature type="compositionally biased region" description="Basic and acidic residues" evidence="10">
    <location>
        <begin position="505"/>
        <end position="517"/>
    </location>
</feature>
<protein>
    <recommendedName>
        <fullName evidence="9">Flagellar M-ring protein</fullName>
    </recommendedName>
</protein>